<feature type="compositionally biased region" description="Basic and acidic residues" evidence="1">
    <location>
        <begin position="79"/>
        <end position="96"/>
    </location>
</feature>
<feature type="non-terminal residue" evidence="2">
    <location>
        <position position="239"/>
    </location>
</feature>
<organism evidence="2 3">
    <name type="scientific">Phakopsora pachyrhizi</name>
    <name type="common">Asian soybean rust disease fungus</name>
    <dbReference type="NCBI Taxonomy" id="170000"/>
    <lineage>
        <taxon>Eukaryota</taxon>
        <taxon>Fungi</taxon>
        <taxon>Dikarya</taxon>
        <taxon>Basidiomycota</taxon>
        <taxon>Pucciniomycotina</taxon>
        <taxon>Pucciniomycetes</taxon>
        <taxon>Pucciniales</taxon>
        <taxon>Phakopsoraceae</taxon>
        <taxon>Phakopsora</taxon>
    </lineage>
</organism>
<dbReference type="EMBL" id="CALTRL010005741">
    <property type="protein sequence ID" value="CAH7685716.1"/>
    <property type="molecule type" value="Genomic_DNA"/>
</dbReference>
<dbReference type="Proteomes" id="UP001153365">
    <property type="component" value="Unassembled WGS sequence"/>
</dbReference>
<proteinExistence type="predicted"/>
<feature type="region of interest" description="Disordered" evidence="1">
    <location>
        <begin position="74"/>
        <end position="113"/>
    </location>
</feature>
<feature type="compositionally biased region" description="Low complexity" evidence="1">
    <location>
        <begin position="98"/>
        <end position="107"/>
    </location>
</feature>
<name>A0AAV0BIE5_PHAPC</name>
<evidence type="ECO:0000256" key="1">
    <source>
        <dbReference type="SAM" id="MobiDB-lite"/>
    </source>
</evidence>
<accession>A0AAV0BIE5</accession>
<sequence length="239" mass="26709">MTYSSRPLSMANLEPERIVTGILQSALPISSRPVQVPDKPAQSMSIHELEERHKVALQRLQRKSNQNIEKVNIPTKKIATSEKKTSRTVQRKKDIEDSSAPKSPAKSLKPEKSKRKSFFGFFSGKTTSTEAEIPDIINSRELSSIDNTVEGMMVDGNLSDEDVPLAQLRKTKAFHRSQTAGNLTKANKPAKDTNHQAKVIGSRMSQSLNSKSKLREMQLQQSRFSPTAFEVIEEHPNTV</sequence>
<reference evidence="2" key="1">
    <citation type="submission" date="2022-06" db="EMBL/GenBank/DDBJ databases">
        <authorList>
            <consortium name="SYNGENTA / RWTH Aachen University"/>
        </authorList>
    </citation>
    <scope>NUCLEOTIDE SEQUENCE</scope>
</reference>
<evidence type="ECO:0000313" key="3">
    <source>
        <dbReference type="Proteomes" id="UP001153365"/>
    </source>
</evidence>
<protein>
    <submittedName>
        <fullName evidence="2">Expressed protein</fullName>
    </submittedName>
</protein>
<keyword evidence="3" id="KW-1185">Reference proteome</keyword>
<feature type="non-terminal residue" evidence="2">
    <location>
        <position position="1"/>
    </location>
</feature>
<comment type="caution">
    <text evidence="2">The sequence shown here is derived from an EMBL/GenBank/DDBJ whole genome shotgun (WGS) entry which is preliminary data.</text>
</comment>
<gene>
    <name evidence="2" type="ORF">PPACK8108_LOCUS20287</name>
</gene>
<dbReference type="AlphaFoldDB" id="A0AAV0BIE5"/>
<evidence type="ECO:0000313" key="2">
    <source>
        <dbReference type="EMBL" id="CAH7685716.1"/>
    </source>
</evidence>